<dbReference type="InterPro" id="IPR027417">
    <property type="entry name" value="P-loop_NTPase"/>
</dbReference>
<reference evidence="12 13" key="1">
    <citation type="submission" date="2018-08" db="EMBL/GenBank/DDBJ databases">
        <title>Murine metabolic-syndrome-specific gut microbial biobank.</title>
        <authorList>
            <person name="Liu C."/>
        </authorList>
    </citation>
    <scope>NUCLEOTIDE SEQUENCE [LARGE SCALE GENOMIC DNA]</scope>
    <source>
        <strain evidence="12 13">583</strain>
    </source>
</reference>
<evidence type="ECO:0000256" key="2">
    <source>
        <dbReference type="ARBA" id="ARBA00022448"/>
    </source>
</evidence>
<dbReference type="RefSeq" id="WP_160196300.1">
    <property type="nucleotide sequence ID" value="NZ_QXXA01000004.1"/>
</dbReference>
<feature type="domain" description="ABC transmembrane type-1" evidence="11">
    <location>
        <begin position="19"/>
        <end position="303"/>
    </location>
</feature>
<dbReference type="PROSITE" id="PS50893">
    <property type="entry name" value="ABC_TRANSPORTER_2"/>
    <property type="match status" value="1"/>
</dbReference>
<dbReference type="GO" id="GO:0005524">
    <property type="term" value="F:ATP binding"/>
    <property type="evidence" value="ECO:0007669"/>
    <property type="project" value="UniProtKB-KW"/>
</dbReference>
<keyword evidence="6 12" id="KW-0067">ATP-binding</keyword>
<evidence type="ECO:0000313" key="13">
    <source>
        <dbReference type="Proteomes" id="UP000467132"/>
    </source>
</evidence>
<dbReference type="Pfam" id="PF00664">
    <property type="entry name" value="ABC_membrane"/>
    <property type="match status" value="1"/>
</dbReference>
<feature type="transmembrane region" description="Helical" evidence="9">
    <location>
        <begin position="280"/>
        <end position="301"/>
    </location>
</feature>
<evidence type="ECO:0000313" key="12">
    <source>
        <dbReference type="EMBL" id="NBI05810.1"/>
    </source>
</evidence>
<dbReference type="PANTHER" id="PTHR43394">
    <property type="entry name" value="ATP-DEPENDENT PERMEASE MDL1, MITOCHONDRIAL"/>
    <property type="match status" value="1"/>
</dbReference>
<evidence type="ECO:0000256" key="4">
    <source>
        <dbReference type="ARBA" id="ARBA00022692"/>
    </source>
</evidence>
<dbReference type="InterPro" id="IPR003593">
    <property type="entry name" value="AAA+_ATPase"/>
</dbReference>
<keyword evidence="5" id="KW-0547">Nucleotide-binding</keyword>
<dbReference type="FunFam" id="1.20.1560.10:FF:000011">
    <property type="entry name" value="Multidrug ABC transporter ATP-binding protein"/>
    <property type="match status" value="1"/>
</dbReference>
<protein>
    <submittedName>
        <fullName evidence="12">ABC transporter ATP-binding protein</fullName>
    </submittedName>
</protein>
<feature type="transmembrane region" description="Helical" evidence="9">
    <location>
        <begin position="59"/>
        <end position="77"/>
    </location>
</feature>
<evidence type="ECO:0000259" key="11">
    <source>
        <dbReference type="PROSITE" id="PS50929"/>
    </source>
</evidence>
<keyword evidence="13" id="KW-1185">Reference proteome</keyword>
<keyword evidence="4 9" id="KW-0812">Transmembrane</keyword>
<evidence type="ECO:0000256" key="8">
    <source>
        <dbReference type="ARBA" id="ARBA00023136"/>
    </source>
</evidence>
<proteinExistence type="predicted"/>
<evidence type="ECO:0000256" key="9">
    <source>
        <dbReference type="SAM" id="Phobius"/>
    </source>
</evidence>
<dbReference type="PROSITE" id="PS50929">
    <property type="entry name" value="ABC_TM1F"/>
    <property type="match status" value="1"/>
</dbReference>
<keyword evidence="8 9" id="KW-0472">Membrane</keyword>
<feature type="transmembrane region" description="Helical" evidence="9">
    <location>
        <begin position="243"/>
        <end position="268"/>
    </location>
</feature>
<dbReference type="Gene3D" id="1.20.1560.10">
    <property type="entry name" value="ABC transporter type 1, transmembrane domain"/>
    <property type="match status" value="1"/>
</dbReference>
<feature type="transmembrane region" description="Helical" evidence="9">
    <location>
        <begin position="20"/>
        <end position="39"/>
    </location>
</feature>
<comment type="subcellular location">
    <subcellularLocation>
        <location evidence="1">Cell membrane</location>
        <topology evidence="1">Multi-pass membrane protein</topology>
    </subcellularLocation>
</comment>
<dbReference type="Pfam" id="PF00005">
    <property type="entry name" value="ABC_tran"/>
    <property type="match status" value="1"/>
</dbReference>
<evidence type="ECO:0000256" key="5">
    <source>
        <dbReference type="ARBA" id="ARBA00022741"/>
    </source>
</evidence>
<dbReference type="InterPro" id="IPR036640">
    <property type="entry name" value="ABC1_TM_sf"/>
</dbReference>
<dbReference type="GO" id="GO:0016887">
    <property type="term" value="F:ATP hydrolysis activity"/>
    <property type="evidence" value="ECO:0007669"/>
    <property type="project" value="InterPro"/>
</dbReference>
<sequence length="584" mass="66649">MKHFKTLKNFLLEHKKRYILGIIWLVIVDILQLIFPQILKKITDLLQSNQLSLDELLNYAMLIMLLGLGTGLGRYFWRIYIQTTARKAEYYLRNRLFSHLQSLSTNYFNTHKTGDLMAHATNDINAVRTALGPGVVMIIDSVFITITTLIMMIKTTNLLLVILALFPLPFLAFSVQKMGKVIHKRFRNVQETFSDLSDRAQENFAGVRVVKSFVQEEEEIKKFSKVNKNNFDKNMKLIKVSGLLRPLIQFISGISFLIVIWYGGILVIEGQISLGDFVAFNSYLSLLVWPMMAIGWVINILQRGSASMERINNILFEKPDITDSDNTLDTINNIDGHITFQNVWFKYPNSNGYALKNINIDIKEGTTLGVVGRTGSGKTTLVNLILRLYDIDKGNIFIDNIPIRNFLIKNLRENIGYVSQDNFLFSTTVKQNISFAFEKDIDDNKIYNAAKKAEVYDNIIDFPNGFNTSLGERGVTMSGGQRQRTAIARAIIKDPSILILDDSLSSVDTQTEERILKNLKDVMEDKTNIIIAHRISTVKNADHIIVLDEGEIVERGTHEELVNNNKIYNDIYVKQMLEEKIENI</sequence>
<dbReference type="Gene3D" id="3.40.50.300">
    <property type="entry name" value="P-loop containing nucleotide triphosphate hydrolases"/>
    <property type="match status" value="1"/>
</dbReference>
<feature type="transmembrane region" description="Helical" evidence="9">
    <location>
        <begin position="158"/>
        <end position="175"/>
    </location>
</feature>
<dbReference type="OrthoDB" id="9762778at2"/>
<gene>
    <name evidence="12" type="ORF">D3Z33_02935</name>
</gene>
<accession>A0A845QUU6</accession>
<dbReference type="GO" id="GO:0015421">
    <property type="term" value="F:ABC-type oligopeptide transporter activity"/>
    <property type="evidence" value="ECO:0007669"/>
    <property type="project" value="TreeGrafter"/>
</dbReference>
<name>A0A845QUU6_9CLOT</name>
<dbReference type="Proteomes" id="UP000467132">
    <property type="component" value="Unassembled WGS sequence"/>
</dbReference>
<organism evidence="12 13">
    <name type="scientific">Senegalia massiliensis</name>
    <dbReference type="NCBI Taxonomy" id="1720316"/>
    <lineage>
        <taxon>Bacteria</taxon>
        <taxon>Bacillati</taxon>
        <taxon>Bacillota</taxon>
        <taxon>Clostridia</taxon>
        <taxon>Eubacteriales</taxon>
        <taxon>Clostridiaceae</taxon>
        <taxon>Senegalia</taxon>
    </lineage>
</organism>
<comment type="caution">
    <text evidence="12">The sequence shown here is derived from an EMBL/GenBank/DDBJ whole genome shotgun (WGS) entry which is preliminary data.</text>
</comment>
<dbReference type="InterPro" id="IPR011527">
    <property type="entry name" value="ABC1_TM_dom"/>
</dbReference>
<dbReference type="EMBL" id="QXXA01000004">
    <property type="protein sequence ID" value="NBI05810.1"/>
    <property type="molecule type" value="Genomic_DNA"/>
</dbReference>
<dbReference type="InterPro" id="IPR039421">
    <property type="entry name" value="Type_1_exporter"/>
</dbReference>
<keyword evidence="2" id="KW-0813">Transport</keyword>
<dbReference type="SUPFAM" id="SSF90123">
    <property type="entry name" value="ABC transporter transmembrane region"/>
    <property type="match status" value="1"/>
</dbReference>
<dbReference type="InterPro" id="IPR003439">
    <property type="entry name" value="ABC_transporter-like_ATP-bd"/>
</dbReference>
<dbReference type="GO" id="GO:0005886">
    <property type="term" value="C:plasma membrane"/>
    <property type="evidence" value="ECO:0007669"/>
    <property type="project" value="UniProtKB-SubCell"/>
</dbReference>
<dbReference type="SMART" id="SM00382">
    <property type="entry name" value="AAA"/>
    <property type="match status" value="1"/>
</dbReference>
<keyword evidence="7 9" id="KW-1133">Transmembrane helix</keyword>
<evidence type="ECO:0000256" key="3">
    <source>
        <dbReference type="ARBA" id="ARBA00022475"/>
    </source>
</evidence>
<feature type="transmembrane region" description="Helical" evidence="9">
    <location>
        <begin position="130"/>
        <end position="152"/>
    </location>
</feature>
<dbReference type="SUPFAM" id="SSF52540">
    <property type="entry name" value="P-loop containing nucleoside triphosphate hydrolases"/>
    <property type="match status" value="1"/>
</dbReference>
<evidence type="ECO:0000256" key="6">
    <source>
        <dbReference type="ARBA" id="ARBA00022840"/>
    </source>
</evidence>
<keyword evidence="3" id="KW-1003">Cell membrane</keyword>
<evidence type="ECO:0000259" key="10">
    <source>
        <dbReference type="PROSITE" id="PS50893"/>
    </source>
</evidence>
<dbReference type="FunFam" id="3.40.50.300:FF:000221">
    <property type="entry name" value="Multidrug ABC transporter ATP-binding protein"/>
    <property type="match status" value="1"/>
</dbReference>
<feature type="domain" description="ABC transporter" evidence="10">
    <location>
        <begin position="338"/>
        <end position="574"/>
    </location>
</feature>
<evidence type="ECO:0000256" key="7">
    <source>
        <dbReference type="ARBA" id="ARBA00022989"/>
    </source>
</evidence>
<dbReference type="PANTHER" id="PTHR43394:SF1">
    <property type="entry name" value="ATP-BINDING CASSETTE SUB-FAMILY B MEMBER 10, MITOCHONDRIAL"/>
    <property type="match status" value="1"/>
</dbReference>
<dbReference type="CDD" id="cd18541">
    <property type="entry name" value="ABC_6TM_TmrB_like"/>
    <property type="match status" value="1"/>
</dbReference>
<dbReference type="AlphaFoldDB" id="A0A845QUU6"/>
<evidence type="ECO:0000256" key="1">
    <source>
        <dbReference type="ARBA" id="ARBA00004651"/>
    </source>
</evidence>